<dbReference type="InterPro" id="IPR032675">
    <property type="entry name" value="LRR_dom_sf"/>
</dbReference>
<dbReference type="PANTHER" id="PTHR22650">
    <property type="entry name" value="GLYCOPROTEIN IB BETA"/>
    <property type="match status" value="1"/>
</dbReference>
<evidence type="ECO:0000259" key="9">
    <source>
        <dbReference type="SMART" id="SM00082"/>
    </source>
</evidence>
<dbReference type="EMBL" id="UYRT01085545">
    <property type="protein sequence ID" value="VDN30271.1"/>
    <property type="molecule type" value="Genomic_DNA"/>
</dbReference>
<evidence type="ECO:0000256" key="7">
    <source>
        <dbReference type="ARBA" id="ARBA00023136"/>
    </source>
</evidence>
<dbReference type="InterPro" id="IPR000483">
    <property type="entry name" value="Cys-rich_flank_reg_C"/>
</dbReference>
<evidence type="ECO:0000256" key="1">
    <source>
        <dbReference type="ARBA" id="ARBA00004167"/>
    </source>
</evidence>
<keyword evidence="3" id="KW-0812">Transmembrane</keyword>
<evidence type="ECO:0000313" key="11">
    <source>
        <dbReference type="Proteomes" id="UP000271098"/>
    </source>
</evidence>
<keyword evidence="11" id="KW-1185">Reference proteome</keyword>
<evidence type="ECO:0000313" key="10">
    <source>
        <dbReference type="EMBL" id="VDN30271.1"/>
    </source>
</evidence>
<dbReference type="Gene3D" id="3.80.10.10">
    <property type="entry name" value="Ribonuclease Inhibitor"/>
    <property type="match status" value="1"/>
</dbReference>
<keyword evidence="7" id="KW-0472">Membrane</keyword>
<sequence>MEILTLNGNNLSTLGQLAPMPSLRVLRLAENPWLCDCRLRWMKKLVSGPRPLAQNTRCHRPAHFHMRTLENVDVAVLYTFNTYSKQK</sequence>
<accession>A0A183E9P8</accession>
<dbReference type="SUPFAM" id="SSF52058">
    <property type="entry name" value="L domain-like"/>
    <property type="match status" value="1"/>
</dbReference>
<evidence type="ECO:0000256" key="6">
    <source>
        <dbReference type="ARBA" id="ARBA00022989"/>
    </source>
</evidence>
<evidence type="ECO:0000256" key="5">
    <source>
        <dbReference type="ARBA" id="ARBA00022889"/>
    </source>
</evidence>
<keyword evidence="5" id="KW-0130">Cell adhesion</keyword>
<dbReference type="Proteomes" id="UP000271098">
    <property type="component" value="Unassembled WGS sequence"/>
</dbReference>
<dbReference type="PANTHER" id="PTHR22650:SF4">
    <property type="entry name" value="LEUCINE-RICH REPEAT AND TRANSMEMBRANE DOMAIN-CONTAINING PROTEIN 2-LIKE"/>
    <property type="match status" value="1"/>
</dbReference>
<name>A0A183E9P8_9BILA</name>
<dbReference type="WBParaSite" id="GPUH_0001771201-mRNA-1">
    <property type="protein sequence ID" value="GPUH_0001771201-mRNA-1"/>
    <property type="gene ID" value="GPUH_0001771201"/>
</dbReference>
<evidence type="ECO:0000256" key="2">
    <source>
        <dbReference type="ARBA" id="ARBA00022614"/>
    </source>
</evidence>
<dbReference type="SMART" id="SM00082">
    <property type="entry name" value="LRRCT"/>
    <property type="match status" value="1"/>
</dbReference>
<evidence type="ECO:0000256" key="3">
    <source>
        <dbReference type="ARBA" id="ARBA00022692"/>
    </source>
</evidence>
<reference evidence="12" key="1">
    <citation type="submission" date="2016-06" db="UniProtKB">
        <authorList>
            <consortium name="WormBaseParasite"/>
        </authorList>
    </citation>
    <scope>IDENTIFICATION</scope>
</reference>
<comment type="subcellular location">
    <subcellularLocation>
        <location evidence="1">Membrane</location>
        <topology evidence="1">Single-pass membrane protein</topology>
    </subcellularLocation>
</comment>
<dbReference type="OrthoDB" id="283575at2759"/>
<keyword evidence="6" id="KW-1133">Transmembrane helix</keyword>
<organism evidence="12">
    <name type="scientific">Gongylonema pulchrum</name>
    <dbReference type="NCBI Taxonomy" id="637853"/>
    <lineage>
        <taxon>Eukaryota</taxon>
        <taxon>Metazoa</taxon>
        <taxon>Ecdysozoa</taxon>
        <taxon>Nematoda</taxon>
        <taxon>Chromadorea</taxon>
        <taxon>Rhabditida</taxon>
        <taxon>Spirurina</taxon>
        <taxon>Spiruromorpha</taxon>
        <taxon>Spiruroidea</taxon>
        <taxon>Gongylonematidae</taxon>
        <taxon>Gongylonema</taxon>
    </lineage>
</organism>
<dbReference type="AlphaFoldDB" id="A0A183E9P8"/>
<dbReference type="InterPro" id="IPR052313">
    <property type="entry name" value="GPIb-IX-V_Complex"/>
</dbReference>
<protein>
    <submittedName>
        <fullName evidence="12">LRRCT domain-containing protein</fullName>
    </submittedName>
</protein>
<keyword evidence="4" id="KW-0732">Signal</keyword>
<evidence type="ECO:0000256" key="4">
    <source>
        <dbReference type="ARBA" id="ARBA00022729"/>
    </source>
</evidence>
<evidence type="ECO:0000313" key="12">
    <source>
        <dbReference type="WBParaSite" id="GPUH_0001771201-mRNA-1"/>
    </source>
</evidence>
<feature type="domain" description="LRRCT" evidence="9">
    <location>
        <begin position="31"/>
        <end position="76"/>
    </location>
</feature>
<reference evidence="10 11" key="2">
    <citation type="submission" date="2018-11" db="EMBL/GenBank/DDBJ databases">
        <authorList>
            <consortium name="Pathogen Informatics"/>
        </authorList>
    </citation>
    <scope>NUCLEOTIDE SEQUENCE [LARGE SCALE GENOMIC DNA]</scope>
</reference>
<proteinExistence type="predicted"/>
<keyword evidence="8" id="KW-1015">Disulfide bond</keyword>
<keyword evidence="2" id="KW-0433">Leucine-rich repeat</keyword>
<evidence type="ECO:0000256" key="8">
    <source>
        <dbReference type="ARBA" id="ARBA00023157"/>
    </source>
</evidence>
<gene>
    <name evidence="10" type="ORF">GPUH_LOCUS17689</name>
</gene>